<sequence length="260" mass="28766">MLNDHSKASIAQILFYLPALVFTGYLRWHRHGRPRMAWIILLVFTIITGTVRIACGVVVIIYENNQNNDGLLAASTILLNAGVFPLIAATIGLIRIITALDFQNSPGVRYGLILSRIFFIGGIFVIVAGASIVGDTDHPKKVSTGSDLVKSGYIILAIFVATLLGFQAYFWFKRAGLTQTSVTKVLRGISTAMPFCLVRLTYLFLSIFRPSEPRWNELLGDTAPYVVMGLLMEYAVVCIYIFTGFQIPPSKKTREELLAV</sequence>
<dbReference type="InterPro" id="IPR056119">
    <property type="entry name" value="DUF7702"/>
</dbReference>
<dbReference type="VEuPathDB" id="FungiDB:CPAG_01095"/>
<dbReference type="OrthoDB" id="2560628at2759"/>
<dbReference type="Proteomes" id="UP000054567">
    <property type="component" value="Unassembled WGS sequence"/>
</dbReference>
<dbReference type="Pfam" id="PF24800">
    <property type="entry name" value="DUF7702"/>
    <property type="match status" value="1"/>
</dbReference>
<feature type="transmembrane region" description="Helical" evidence="1">
    <location>
        <begin position="225"/>
        <end position="245"/>
    </location>
</feature>
<dbReference type="EMBL" id="DS268109">
    <property type="protein sequence ID" value="KMM64743.1"/>
    <property type="molecule type" value="Genomic_DNA"/>
</dbReference>
<feature type="transmembrane region" description="Helical" evidence="1">
    <location>
        <begin position="184"/>
        <end position="205"/>
    </location>
</feature>
<evidence type="ECO:0000313" key="4">
    <source>
        <dbReference type="Proteomes" id="UP000054567"/>
    </source>
</evidence>
<accession>A0A0J6F3P4</accession>
<reference evidence="4" key="3">
    <citation type="journal article" date="2010" name="Genome Res.">
        <title>Population genomic sequencing of Coccidioides fungi reveals recent hybridization and transposon control.</title>
        <authorList>
            <person name="Neafsey D.E."/>
            <person name="Barker B.M."/>
            <person name="Sharpton T.J."/>
            <person name="Stajich J.E."/>
            <person name="Park D.J."/>
            <person name="Whiston E."/>
            <person name="Hung C.-Y."/>
            <person name="McMahan C."/>
            <person name="White J."/>
            <person name="Sykes S."/>
            <person name="Heiman D."/>
            <person name="Young S."/>
            <person name="Zeng Q."/>
            <person name="Abouelleil A."/>
            <person name="Aftuck L."/>
            <person name="Bessette D."/>
            <person name="Brown A."/>
            <person name="FitzGerald M."/>
            <person name="Lui A."/>
            <person name="Macdonald J.P."/>
            <person name="Priest M."/>
            <person name="Orbach M.J."/>
            <person name="Galgiani J.N."/>
            <person name="Kirkland T.N."/>
            <person name="Cole G.T."/>
            <person name="Birren B.W."/>
            <person name="Henn M.R."/>
            <person name="Taylor J.W."/>
            <person name="Rounsley S.D."/>
        </authorList>
    </citation>
    <scope>NUCLEOTIDE SEQUENCE [LARGE SCALE GENOMIC DNA]</scope>
    <source>
        <strain evidence="4">RMSCC 3488</strain>
    </source>
</reference>
<dbReference type="AlphaFoldDB" id="A0A0J6F3P4"/>
<reference evidence="4" key="2">
    <citation type="journal article" date="2009" name="Genome Res.">
        <title>Comparative genomic analyses of the human fungal pathogens Coccidioides and their relatives.</title>
        <authorList>
            <person name="Sharpton T.J."/>
            <person name="Stajich J.E."/>
            <person name="Rounsley S.D."/>
            <person name="Gardner M.J."/>
            <person name="Wortman J.R."/>
            <person name="Jordar V.S."/>
            <person name="Maiti R."/>
            <person name="Kodira C.D."/>
            <person name="Neafsey D.E."/>
            <person name="Zeng Q."/>
            <person name="Hung C.-Y."/>
            <person name="McMahan C."/>
            <person name="Muszewska A."/>
            <person name="Grynberg M."/>
            <person name="Mandel M.A."/>
            <person name="Kellner E.M."/>
            <person name="Barker B.M."/>
            <person name="Galgiani J.N."/>
            <person name="Orbach M.J."/>
            <person name="Kirkland T.N."/>
            <person name="Cole G.T."/>
            <person name="Henn M.R."/>
            <person name="Birren B.W."/>
            <person name="Taylor J.W."/>
        </authorList>
    </citation>
    <scope>NUCLEOTIDE SEQUENCE [LARGE SCALE GENOMIC DNA]</scope>
    <source>
        <strain evidence="4">RMSCC 3488</strain>
    </source>
</reference>
<proteinExistence type="predicted"/>
<dbReference type="PANTHER" id="PTHR42109:SF2">
    <property type="entry name" value="INTEGRAL MEMBRANE PROTEIN"/>
    <property type="match status" value="1"/>
</dbReference>
<organism evidence="3 4">
    <name type="scientific">Coccidioides posadasii RMSCC 3488</name>
    <dbReference type="NCBI Taxonomy" id="454284"/>
    <lineage>
        <taxon>Eukaryota</taxon>
        <taxon>Fungi</taxon>
        <taxon>Dikarya</taxon>
        <taxon>Ascomycota</taxon>
        <taxon>Pezizomycotina</taxon>
        <taxon>Eurotiomycetes</taxon>
        <taxon>Eurotiomycetidae</taxon>
        <taxon>Onygenales</taxon>
        <taxon>Onygenaceae</taxon>
        <taxon>Coccidioides</taxon>
    </lineage>
</organism>
<name>A0A0J6F3P4_COCPO</name>
<keyword evidence="1" id="KW-0472">Membrane</keyword>
<evidence type="ECO:0000259" key="2">
    <source>
        <dbReference type="Pfam" id="PF24800"/>
    </source>
</evidence>
<reference evidence="3 4" key="1">
    <citation type="submission" date="2007-06" db="EMBL/GenBank/DDBJ databases">
        <title>The Genome Sequence of Coccidioides posadasii RMSCC_3488.</title>
        <authorList>
            <consortium name="Coccidioides Genome Resources Consortium"/>
            <consortium name="The Broad Institute Genome Sequencing Platform"/>
            <person name="Henn M.R."/>
            <person name="Sykes S."/>
            <person name="Young S."/>
            <person name="Jaffe D."/>
            <person name="Berlin A."/>
            <person name="Alvarez P."/>
            <person name="Butler J."/>
            <person name="Gnerre S."/>
            <person name="Grabherr M."/>
            <person name="Mauceli E."/>
            <person name="Brockman W."/>
            <person name="Kodira C."/>
            <person name="Alvarado L."/>
            <person name="Zeng Q."/>
            <person name="Crawford M."/>
            <person name="Antoine C."/>
            <person name="Devon K."/>
            <person name="Galgiani J."/>
            <person name="Orsborn K."/>
            <person name="Lewis M.L."/>
            <person name="Nusbaum C."/>
            <person name="Galagan J."/>
            <person name="Birren B."/>
        </authorList>
    </citation>
    <scope>NUCLEOTIDE SEQUENCE [LARGE SCALE GENOMIC DNA]</scope>
    <source>
        <strain evidence="3 4">RMSCC 3488</strain>
    </source>
</reference>
<keyword evidence="1" id="KW-1133">Transmembrane helix</keyword>
<protein>
    <recommendedName>
        <fullName evidence="2">DUF7702 domain-containing protein</fullName>
    </recommendedName>
</protein>
<feature type="transmembrane region" description="Helical" evidence="1">
    <location>
        <begin position="38"/>
        <end position="62"/>
    </location>
</feature>
<feature type="domain" description="DUF7702" evidence="2">
    <location>
        <begin position="3"/>
        <end position="246"/>
    </location>
</feature>
<gene>
    <name evidence="3" type="ORF">CPAG_01095</name>
</gene>
<feature type="transmembrane region" description="Helical" evidence="1">
    <location>
        <begin position="110"/>
        <end position="133"/>
    </location>
</feature>
<feature type="transmembrane region" description="Helical" evidence="1">
    <location>
        <begin position="74"/>
        <end position="98"/>
    </location>
</feature>
<feature type="transmembrane region" description="Helical" evidence="1">
    <location>
        <begin position="6"/>
        <end position="26"/>
    </location>
</feature>
<evidence type="ECO:0000256" key="1">
    <source>
        <dbReference type="SAM" id="Phobius"/>
    </source>
</evidence>
<keyword evidence="1" id="KW-0812">Transmembrane</keyword>
<feature type="transmembrane region" description="Helical" evidence="1">
    <location>
        <begin position="153"/>
        <end position="172"/>
    </location>
</feature>
<dbReference type="PANTHER" id="PTHR42109">
    <property type="entry name" value="UNPLACED GENOMIC SCAFFOLD UM_SCAF_CONTIG_1.265, WHOLE GENOME SHOTGUN SEQUENCE"/>
    <property type="match status" value="1"/>
</dbReference>
<evidence type="ECO:0000313" key="3">
    <source>
        <dbReference type="EMBL" id="KMM64743.1"/>
    </source>
</evidence>